<dbReference type="RefSeq" id="XP_027615364.1">
    <property type="nucleotide sequence ID" value="XM_027759563.1"/>
</dbReference>
<organism evidence="1 2">
    <name type="scientific">Sparassis crispa</name>
    <dbReference type="NCBI Taxonomy" id="139825"/>
    <lineage>
        <taxon>Eukaryota</taxon>
        <taxon>Fungi</taxon>
        <taxon>Dikarya</taxon>
        <taxon>Basidiomycota</taxon>
        <taxon>Agaricomycotina</taxon>
        <taxon>Agaricomycetes</taxon>
        <taxon>Polyporales</taxon>
        <taxon>Sparassidaceae</taxon>
        <taxon>Sparassis</taxon>
    </lineage>
</organism>
<dbReference type="OrthoDB" id="3797628at2759"/>
<dbReference type="AlphaFoldDB" id="A0A401GQD9"/>
<gene>
    <name evidence="1" type="ORF">SCP_0604300</name>
</gene>
<reference evidence="1 2" key="1">
    <citation type="journal article" date="2018" name="Sci. Rep.">
        <title>Genome sequence of the cauliflower mushroom Sparassis crispa (Hanabiratake) and its association with beneficial usage.</title>
        <authorList>
            <person name="Kiyama R."/>
            <person name="Furutani Y."/>
            <person name="Kawaguchi K."/>
            <person name="Nakanishi T."/>
        </authorList>
    </citation>
    <scope>NUCLEOTIDE SEQUENCE [LARGE SCALE GENOMIC DNA]</scope>
</reference>
<dbReference type="EMBL" id="BFAD01000006">
    <property type="protein sequence ID" value="GBE84451.1"/>
    <property type="molecule type" value="Genomic_DNA"/>
</dbReference>
<sequence>MRCSLIKLFADPMSPGDEVLTGIVGNNKDPIEGRSPSAALLSIDICYRVFDSTRKTRLMSFSAFQESGGDEGAARSPKACPAIAWVAYAVDSGDVFGAYELYFRADLYTAHELAPDAVFRQDFFLLNEIFRTTDVRET</sequence>
<dbReference type="GeneID" id="38781368"/>
<name>A0A401GQD9_9APHY</name>
<dbReference type="Proteomes" id="UP000287166">
    <property type="component" value="Unassembled WGS sequence"/>
</dbReference>
<protein>
    <submittedName>
        <fullName evidence="1">Uncharacterized protein</fullName>
    </submittedName>
</protein>
<evidence type="ECO:0000313" key="2">
    <source>
        <dbReference type="Proteomes" id="UP000287166"/>
    </source>
</evidence>
<keyword evidence="2" id="KW-1185">Reference proteome</keyword>
<accession>A0A401GQD9</accession>
<comment type="caution">
    <text evidence="1">The sequence shown here is derived from an EMBL/GenBank/DDBJ whole genome shotgun (WGS) entry which is preliminary data.</text>
</comment>
<dbReference type="InParanoid" id="A0A401GQD9"/>
<evidence type="ECO:0000313" key="1">
    <source>
        <dbReference type="EMBL" id="GBE84451.1"/>
    </source>
</evidence>
<proteinExistence type="predicted"/>